<dbReference type="OrthoDB" id="144466at2157"/>
<dbReference type="GeneID" id="30583331"/>
<reference evidence="2 6" key="3">
    <citation type="submission" date="2018-10" db="EMBL/GenBank/DDBJ databases">
        <title>Cultivation of a novel Methanohalophilus strain from Kebrit Deep of the Red Sea and a genomic comparison of members of the genus Methanohalophilus.</title>
        <authorList>
            <person name="Guan Y."/>
            <person name="Ngugi D.K."/>
            <person name="Stingl U."/>
        </authorList>
    </citation>
    <scope>NUCLEOTIDE SEQUENCE [LARGE SCALE GENOMIC DNA]</scope>
    <source>
        <strain evidence="2 6">DSM 3094</strain>
    </source>
</reference>
<dbReference type="EMBL" id="RJJG01000003">
    <property type="protein sequence ID" value="RNI09837.1"/>
    <property type="molecule type" value="Genomic_DNA"/>
</dbReference>
<dbReference type="AlphaFoldDB" id="A0A1L3Q2L1"/>
<accession>A0A1L3Q2L1</accession>
<organism evidence="1 4">
    <name type="scientific">Methanohalophilus halophilus</name>
    <dbReference type="NCBI Taxonomy" id="2177"/>
    <lineage>
        <taxon>Archaea</taxon>
        <taxon>Methanobacteriati</taxon>
        <taxon>Methanobacteriota</taxon>
        <taxon>Stenosarchaea group</taxon>
        <taxon>Methanomicrobia</taxon>
        <taxon>Methanosarcinales</taxon>
        <taxon>Methanosarcinaceae</taxon>
        <taxon>Methanohalophilus</taxon>
    </lineage>
</organism>
<gene>
    <name evidence="1" type="ORF">BHR79_06155</name>
    <name evidence="2" type="ORF">EFE40_04100</name>
    <name evidence="3" type="ORF">SAMN04515625_1280</name>
</gene>
<dbReference type="KEGG" id="mhaz:BHR79_06155"/>
<evidence type="ECO:0000313" key="4">
    <source>
        <dbReference type="Proteomes" id="UP000186879"/>
    </source>
</evidence>
<keyword evidence="4" id="KW-1185">Reference proteome</keyword>
<dbReference type="Proteomes" id="UP000186879">
    <property type="component" value="Chromosome"/>
</dbReference>
<dbReference type="RefSeq" id="WP_072561544.1">
    <property type="nucleotide sequence ID" value="NZ_CP017921.1"/>
</dbReference>
<proteinExistence type="predicted"/>
<dbReference type="Proteomes" id="UP000198669">
    <property type="component" value="Unassembled WGS sequence"/>
</dbReference>
<evidence type="ECO:0000313" key="1">
    <source>
        <dbReference type="EMBL" id="APH39108.1"/>
    </source>
</evidence>
<sequence length="78" mass="8908">MKCFECEKENKTTDTVGICIVCGRGVCMDHLVREKVPILEGEYEVRLKCMGDACELKDMQPLLKILCKPCHEALKENF</sequence>
<dbReference type="EMBL" id="CP017921">
    <property type="protein sequence ID" value="APH39108.1"/>
    <property type="molecule type" value="Genomic_DNA"/>
</dbReference>
<evidence type="ECO:0000313" key="5">
    <source>
        <dbReference type="Proteomes" id="UP000198669"/>
    </source>
</evidence>
<reference evidence="1 4" key="1">
    <citation type="submission" date="2016-10" db="EMBL/GenBank/DDBJ databases">
        <title>Methanohalophilus halophilus.</title>
        <authorList>
            <person name="L'haridon S."/>
        </authorList>
    </citation>
    <scope>NUCLEOTIDE SEQUENCE [LARGE SCALE GENOMIC DNA]</scope>
    <source>
        <strain evidence="1 4">Z-7982</strain>
    </source>
</reference>
<dbReference type="STRING" id="2177.BHR79_06155"/>
<evidence type="ECO:0000313" key="3">
    <source>
        <dbReference type="EMBL" id="SDW59119.1"/>
    </source>
</evidence>
<evidence type="ECO:0000313" key="6">
    <source>
        <dbReference type="Proteomes" id="UP000267921"/>
    </source>
</evidence>
<dbReference type="Proteomes" id="UP000267921">
    <property type="component" value="Unassembled WGS sequence"/>
</dbReference>
<name>A0A1L3Q2L1_9EURY</name>
<dbReference type="EMBL" id="FNMU01000003">
    <property type="protein sequence ID" value="SDW59119.1"/>
    <property type="molecule type" value="Genomic_DNA"/>
</dbReference>
<dbReference type="Pfam" id="PF09947">
    <property type="entry name" value="DUF2180"/>
    <property type="match status" value="1"/>
</dbReference>
<dbReference type="InterPro" id="IPR017211">
    <property type="entry name" value="UCP037465_Znf"/>
</dbReference>
<reference evidence="3 5" key="2">
    <citation type="submission" date="2016-10" db="EMBL/GenBank/DDBJ databases">
        <authorList>
            <person name="de Groot N.N."/>
        </authorList>
    </citation>
    <scope>NUCLEOTIDE SEQUENCE [LARGE SCALE GENOMIC DNA]</scope>
    <source>
        <strain evidence="3 5">Z-7982</strain>
    </source>
</reference>
<evidence type="ECO:0000313" key="2">
    <source>
        <dbReference type="EMBL" id="RNI09837.1"/>
    </source>
</evidence>
<protein>
    <submittedName>
        <fullName evidence="2">DUF2180 family protein</fullName>
    </submittedName>
</protein>